<reference evidence="8 9" key="1">
    <citation type="journal article" date="2021" name="BMC Biol.">
        <title>Horizontally acquired antibacterial genes associated with adaptive radiation of ladybird beetles.</title>
        <authorList>
            <person name="Li H.S."/>
            <person name="Tang X.F."/>
            <person name="Huang Y.H."/>
            <person name="Xu Z.Y."/>
            <person name="Chen M.L."/>
            <person name="Du X.Y."/>
            <person name="Qiu B.Y."/>
            <person name="Chen P.T."/>
            <person name="Zhang W."/>
            <person name="Slipinski A."/>
            <person name="Escalona H.E."/>
            <person name="Waterhouse R.M."/>
            <person name="Zwick A."/>
            <person name="Pang H."/>
        </authorList>
    </citation>
    <scope>NUCLEOTIDE SEQUENCE [LARGE SCALE GENOMIC DNA]</scope>
    <source>
        <strain evidence="8">SYSU2018</strain>
    </source>
</reference>
<name>A0ABD2NQ04_9CUCU</name>
<gene>
    <name evidence="8" type="ORF">HHI36_003942</name>
</gene>
<dbReference type="AlphaFoldDB" id="A0ABD2NQ04"/>
<protein>
    <recommendedName>
        <fullName evidence="6">RNA methyltransferase</fullName>
        <ecNumber evidence="6">2.1.1.-</ecNumber>
    </recommendedName>
</protein>
<evidence type="ECO:0000256" key="5">
    <source>
        <dbReference type="PROSITE-ProRule" id="PRU00848"/>
    </source>
</evidence>
<evidence type="ECO:0000313" key="9">
    <source>
        <dbReference type="Proteomes" id="UP001516400"/>
    </source>
</evidence>
<dbReference type="PANTHER" id="PTHR12315">
    <property type="entry name" value="BICOID-INTERACTING PROTEIN RELATED"/>
    <property type="match status" value="1"/>
</dbReference>
<keyword evidence="9" id="KW-1185">Reference proteome</keyword>
<sequence length="227" mass="26533">MEDLKFKGNDPGAVQHGNFINYYNFNPPEERIQQLPKNIWKTDITHCLDIGCNSGDLTVAFHEFLENCGCHNNQILGIDIDPILVKRAKEKFTKIEFHCLNIMSSDGSTFIRCYLEKNNLKKFHVVTCFSITMWIHLNNGDDGLRRFLKHISDLGELIVIEPQPWKCYKTAVKRLRKCNSEFSHFKALELRESIEMDIENFLVTECKRTKIMQSDNTKWGRKLLIFT</sequence>
<keyword evidence="2 6" id="KW-0489">Methyltransferase</keyword>
<accession>A0ABD2NQ04</accession>
<dbReference type="Proteomes" id="UP001516400">
    <property type="component" value="Unassembled WGS sequence"/>
</dbReference>
<dbReference type="CDD" id="cd02440">
    <property type="entry name" value="AdoMet_MTases"/>
    <property type="match status" value="1"/>
</dbReference>
<comment type="similarity">
    <text evidence="1 6">Belongs to the methyltransferase superfamily.</text>
</comment>
<dbReference type="GO" id="GO:0008171">
    <property type="term" value="F:O-methyltransferase activity"/>
    <property type="evidence" value="ECO:0007669"/>
    <property type="project" value="UniProtKB-UniRule"/>
</dbReference>
<dbReference type="GO" id="GO:0008173">
    <property type="term" value="F:RNA methyltransferase activity"/>
    <property type="evidence" value="ECO:0007669"/>
    <property type="project" value="UniProtKB-UniRule"/>
</dbReference>
<dbReference type="GO" id="GO:0032259">
    <property type="term" value="P:methylation"/>
    <property type="evidence" value="ECO:0007669"/>
    <property type="project" value="UniProtKB-KW"/>
</dbReference>
<evidence type="ECO:0000256" key="4">
    <source>
        <dbReference type="ARBA" id="ARBA00022691"/>
    </source>
</evidence>
<dbReference type="SUPFAM" id="SSF53335">
    <property type="entry name" value="S-adenosyl-L-methionine-dependent methyltransferases"/>
    <property type="match status" value="1"/>
</dbReference>
<proteinExistence type="inferred from homology"/>
<feature type="domain" description="Bin3-type SAM" evidence="7">
    <location>
        <begin position="1"/>
        <end position="227"/>
    </location>
</feature>
<dbReference type="PROSITE" id="PS51515">
    <property type="entry name" value="BIN3_SAM"/>
    <property type="match status" value="1"/>
</dbReference>
<evidence type="ECO:0000256" key="3">
    <source>
        <dbReference type="ARBA" id="ARBA00022679"/>
    </source>
</evidence>
<dbReference type="InterPro" id="IPR039772">
    <property type="entry name" value="Bin3-like"/>
</dbReference>
<dbReference type="Gene3D" id="3.40.50.150">
    <property type="entry name" value="Vaccinia Virus protein VP39"/>
    <property type="match status" value="1"/>
</dbReference>
<dbReference type="PANTHER" id="PTHR12315:SF1">
    <property type="entry name" value="RNA 5'-MONOPHOSPHATE METHYLTRANSFERASE"/>
    <property type="match status" value="1"/>
</dbReference>
<evidence type="ECO:0000256" key="2">
    <source>
        <dbReference type="ARBA" id="ARBA00022603"/>
    </source>
</evidence>
<evidence type="ECO:0000256" key="1">
    <source>
        <dbReference type="ARBA" id="ARBA00008361"/>
    </source>
</evidence>
<dbReference type="InterPro" id="IPR010675">
    <property type="entry name" value="Bin3_C"/>
</dbReference>
<dbReference type="EC" id="2.1.1.-" evidence="6"/>
<organism evidence="8 9">
    <name type="scientific">Cryptolaemus montrouzieri</name>
    <dbReference type="NCBI Taxonomy" id="559131"/>
    <lineage>
        <taxon>Eukaryota</taxon>
        <taxon>Metazoa</taxon>
        <taxon>Ecdysozoa</taxon>
        <taxon>Arthropoda</taxon>
        <taxon>Hexapoda</taxon>
        <taxon>Insecta</taxon>
        <taxon>Pterygota</taxon>
        <taxon>Neoptera</taxon>
        <taxon>Endopterygota</taxon>
        <taxon>Coleoptera</taxon>
        <taxon>Polyphaga</taxon>
        <taxon>Cucujiformia</taxon>
        <taxon>Coccinelloidea</taxon>
        <taxon>Coccinellidae</taxon>
        <taxon>Scymninae</taxon>
        <taxon>Scymnini</taxon>
        <taxon>Cryptolaemus</taxon>
    </lineage>
</organism>
<evidence type="ECO:0000256" key="6">
    <source>
        <dbReference type="RuleBase" id="RU367087"/>
    </source>
</evidence>
<keyword evidence="4 5" id="KW-0949">S-adenosyl-L-methionine</keyword>
<dbReference type="EMBL" id="JABFTP020000144">
    <property type="protein sequence ID" value="KAL3280705.1"/>
    <property type="molecule type" value="Genomic_DNA"/>
</dbReference>
<dbReference type="InterPro" id="IPR029063">
    <property type="entry name" value="SAM-dependent_MTases_sf"/>
</dbReference>
<evidence type="ECO:0000259" key="7">
    <source>
        <dbReference type="PROSITE" id="PS51515"/>
    </source>
</evidence>
<comment type="caution">
    <text evidence="8">The sequence shown here is derived from an EMBL/GenBank/DDBJ whole genome shotgun (WGS) entry which is preliminary data.</text>
</comment>
<dbReference type="Pfam" id="PF06859">
    <property type="entry name" value="Bin3"/>
    <property type="match status" value="1"/>
</dbReference>
<keyword evidence="3 6" id="KW-0808">Transferase</keyword>
<dbReference type="InterPro" id="IPR024160">
    <property type="entry name" value="BIN3_SAM-bd_dom"/>
</dbReference>
<evidence type="ECO:0000313" key="8">
    <source>
        <dbReference type="EMBL" id="KAL3280705.1"/>
    </source>
</evidence>